<name>A0A8T0H531_CERPU</name>
<dbReference type="Proteomes" id="UP000822688">
    <property type="component" value="Chromosome 8"/>
</dbReference>
<dbReference type="AlphaFoldDB" id="A0A8T0H531"/>
<proteinExistence type="predicted"/>
<gene>
    <name evidence="2" type="ORF">KC19_8G176100</name>
</gene>
<reference evidence="2" key="1">
    <citation type="submission" date="2020-06" db="EMBL/GenBank/DDBJ databases">
        <title>WGS assembly of Ceratodon purpureus strain R40.</title>
        <authorList>
            <person name="Carey S.B."/>
            <person name="Jenkins J."/>
            <person name="Shu S."/>
            <person name="Lovell J.T."/>
            <person name="Sreedasyam A."/>
            <person name="Maumus F."/>
            <person name="Tiley G.P."/>
            <person name="Fernandez-Pozo N."/>
            <person name="Barry K."/>
            <person name="Chen C."/>
            <person name="Wang M."/>
            <person name="Lipzen A."/>
            <person name="Daum C."/>
            <person name="Saski C.A."/>
            <person name="Payton A.C."/>
            <person name="Mcbreen J.C."/>
            <person name="Conrad R.E."/>
            <person name="Kollar L.M."/>
            <person name="Olsson S."/>
            <person name="Huttunen S."/>
            <person name="Landis J.B."/>
            <person name="Wickett N.J."/>
            <person name="Johnson M.G."/>
            <person name="Rensing S.A."/>
            <person name="Grimwood J."/>
            <person name="Schmutz J."/>
            <person name="Mcdaniel S.F."/>
        </authorList>
    </citation>
    <scope>NUCLEOTIDE SEQUENCE</scope>
    <source>
        <strain evidence="2">R40</strain>
    </source>
</reference>
<feature type="compositionally biased region" description="Polar residues" evidence="1">
    <location>
        <begin position="57"/>
        <end position="89"/>
    </location>
</feature>
<evidence type="ECO:0000256" key="1">
    <source>
        <dbReference type="SAM" id="MobiDB-lite"/>
    </source>
</evidence>
<feature type="compositionally biased region" description="Polar residues" evidence="1">
    <location>
        <begin position="101"/>
        <end position="112"/>
    </location>
</feature>
<dbReference type="EMBL" id="CM026429">
    <property type="protein sequence ID" value="KAG0565248.1"/>
    <property type="molecule type" value="Genomic_DNA"/>
</dbReference>
<comment type="caution">
    <text evidence="2">The sequence shown here is derived from an EMBL/GenBank/DDBJ whole genome shotgun (WGS) entry which is preliminary data.</text>
</comment>
<protein>
    <submittedName>
        <fullName evidence="2">Uncharacterized protein</fullName>
    </submittedName>
</protein>
<accession>A0A8T0H531</accession>
<feature type="region of interest" description="Disordered" evidence="1">
    <location>
        <begin position="40"/>
        <end position="120"/>
    </location>
</feature>
<keyword evidence="3" id="KW-1185">Reference proteome</keyword>
<evidence type="ECO:0000313" key="2">
    <source>
        <dbReference type="EMBL" id="KAG0565248.1"/>
    </source>
</evidence>
<evidence type="ECO:0000313" key="3">
    <source>
        <dbReference type="Proteomes" id="UP000822688"/>
    </source>
</evidence>
<organism evidence="2 3">
    <name type="scientific">Ceratodon purpureus</name>
    <name type="common">Fire moss</name>
    <name type="synonym">Dicranum purpureum</name>
    <dbReference type="NCBI Taxonomy" id="3225"/>
    <lineage>
        <taxon>Eukaryota</taxon>
        <taxon>Viridiplantae</taxon>
        <taxon>Streptophyta</taxon>
        <taxon>Embryophyta</taxon>
        <taxon>Bryophyta</taxon>
        <taxon>Bryophytina</taxon>
        <taxon>Bryopsida</taxon>
        <taxon>Dicranidae</taxon>
        <taxon>Pseudoditrichales</taxon>
        <taxon>Ditrichaceae</taxon>
        <taxon>Ceratodon</taxon>
    </lineage>
</organism>
<sequence length="120" mass="13399">MGCGSSTPEATEVFVRFFTNFLKFYNRILGLPKFKTADKLSKQCAKMHNSQHKTSQHRQTASTNNLHSSPLQNTTSQISPHSPEQSQGSKSRRAIVRDSTKLVTPSALSNQKHAPERKTT</sequence>